<dbReference type="PANTHER" id="PTHR44591:SF3">
    <property type="entry name" value="RESPONSE REGULATORY DOMAIN-CONTAINING PROTEIN"/>
    <property type="match status" value="1"/>
</dbReference>
<sequence length="143" mass="15531">MSASLNPVPTILAVDDSVVMQDLVKRALANDYRVLVADNAVDALSVIYHEHVSLLLLDVSMPGIDGLELCRTVRNIPQFQELPIIMLTARDGLFDKVQGRLAGATEYLTKPFDGNQLRQVVKNFLPAETLEAGGTPEATGLSK</sequence>
<feature type="domain" description="Response regulatory" evidence="3">
    <location>
        <begin position="10"/>
        <end position="125"/>
    </location>
</feature>
<organism evidence="4">
    <name type="scientific">Planktothricoides sp. SpSt-374</name>
    <dbReference type="NCBI Taxonomy" id="2282167"/>
    <lineage>
        <taxon>Bacteria</taxon>
        <taxon>Bacillati</taxon>
        <taxon>Cyanobacteriota</taxon>
        <taxon>Cyanophyceae</taxon>
        <taxon>Oscillatoriophycideae</taxon>
        <taxon>Oscillatoriales</taxon>
        <taxon>Oscillatoriaceae</taxon>
        <taxon>Planktothricoides</taxon>
    </lineage>
</organism>
<dbReference type="InterPro" id="IPR001789">
    <property type="entry name" value="Sig_transdc_resp-reg_receiver"/>
</dbReference>
<dbReference type="EMBL" id="DSPX01000134">
    <property type="protein sequence ID" value="HGG01648.1"/>
    <property type="molecule type" value="Genomic_DNA"/>
</dbReference>
<evidence type="ECO:0000256" key="2">
    <source>
        <dbReference type="PROSITE-ProRule" id="PRU00169"/>
    </source>
</evidence>
<dbReference type="SMART" id="SM00448">
    <property type="entry name" value="REC"/>
    <property type="match status" value="1"/>
</dbReference>
<reference evidence="4" key="1">
    <citation type="journal article" date="2020" name="mSystems">
        <title>Genome- and Community-Level Interaction Insights into Carbon Utilization and Element Cycling Functions of Hydrothermarchaeota in Hydrothermal Sediment.</title>
        <authorList>
            <person name="Zhou Z."/>
            <person name="Liu Y."/>
            <person name="Xu W."/>
            <person name="Pan J."/>
            <person name="Luo Z.H."/>
            <person name="Li M."/>
        </authorList>
    </citation>
    <scope>NUCLEOTIDE SEQUENCE [LARGE SCALE GENOMIC DNA]</scope>
    <source>
        <strain evidence="4">SpSt-374</strain>
    </source>
</reference>
<dbReference type="GO" id="GO:0000160">
    <property type="term" value="P:phosphorelay signal transduction system"/>
    <property type="evidence" value="ECO:0007669"/>
    <property type="project" value="InterPro"/>
</dbReference>
<dbReference type="SUPFAM" id="SSF52172">
    <property type="entry name" value="CheY-like"/>
    <property type="match status" value="1"/>
</dbReference>
<evidence type="ECO:0000313" key="4">
    <source>
        <dbReference type="EMBL" id="HGG01648.1"/>
    </source>
</evidence>
<evidence type="ECO:0000256" key="1">
    <source>
        <dbReference type="ARBA" id="ARBA00022553"/>
    </source>
</evidence>
<dbReference type="Gene3D" id="3.40.50.2300">
    <property type="match status" value="1"/>
</dbReference>
<evidence type="ECO:0000259" key="3">
    <source>
        <dbReference type="PROSITE" id="PS50110"/>
    </source>
</evidence>
<name>A0A7C3ZX59_9CYAN</name>
<feature type="modified residue" description="4-aspartylphosphate" evidence="2">
    <location>
        <position position="58"/>
    </location>
</feature>
<dbReference type="PROSITE" id="PS50110">
    <property type="entry name" value="RESPONSE_REGULATORY"/>
    <property type="match status" value="1"/>
</dbReference>
<proteinExistence type="predicted"/>
<gene>
    <name evidence="4" type="ORF">ENR15_13610</name>
</gene>
<dbReference type="Pfam" id="PF00072">
    <property type="entry name" value="Response_reg"/>
    <property type="match status" value="1"/>
</dbReference>
<comment type="caution">
    <text evidence="4">The sequence shown here is derived from an EMBL/GenBank/DDBJ whole genome shotgun (WGS) entry which is preliminary data.</text>
</comment>
<dbReference type="PANTHER" id="PTHR44591">
    <property type="entry name" value="STRESS RESPONSE REGULATOR PROTEIN 1"/>
    <property type="match status" value="1"/>
</dbReference>
<keyword evidence="1 2" id="KW-0597">Phosphoprotein</keyword>
<dbReference type="InterPro" id="IPR050595">
    <property type="entry name" value="Bact_response_regulator"/>
</dbReference>
<accession>A0A7C3ZX59</accession>
<protein>
    <submittedName>
        <fullName evidence="4">Response regulator</fullName>
    </submittedName>
</protein>
<dbReference type="InterPro" id="IPR011006">
    <property type="entry name" value="CheY-like_superfamily"/>
</dbReference>
<dbReference type="AlphaFoldDB" id="A0A7C3ZX59"/>